<reference evidence="17" key="1">
    <citation type="journal article" date="2011" name="Genome Biol.">
        <title>Comparative genomics of the social amoebae Dictyostelium discoideum and Dictyostelium purpureum.</title>
        <authorList>
            <consortium name="US DOE Joint Genome Institute (JGI-PGF)"/>
            <person name="Sucgang R."/>
            <person name="Kuo A."/>
            <person name="Tian X."/>
            <person name="Salerno W."/>
            <person name="Parikh A."/>
            <person name="Feasley C.L."/>
            <person name="Dalin E."/>
            <person name="Tu H."/>
            <person name="Huang E."/>
            <person name="Barry K."/>
            <person name="Lindquist E."/>
            <person name="Shapiro H."/>
            <person name="Bruce D."/>
            <person name="Schmutz J."/>
            <person name="Salamov A."/>
            <person name="Fey P."/>
            <person name="Gaudet P."/>
            <person name="Anjard C."/>
            <person name="Babu M.M."/>
            <person name="Basu S."/>
            <person name="Bushmanova Y."/>
            <person name="van der Wel H."/>
            <person name="Katoh-Kurasawa M."/>
            <person name="Dinh C."/>
            <person name="Coutinho P.M."/>
            <person name="Saito T."/>
            <person name="Elias M."/>
            <person name="Schaap P."/>
            <person name="Kay R.R."/>
            <person name="Henrissat B."/>
            <person name="Eichinger L."/>
            <person name="Rivero F."/>
            <person name="Putnam N.H."/>
            <person name="West C.M."/>
            <person name="Loomis W.F."/>
            <person name="Chisholm R.L."/>
            <person name="Shaulsky G."/>
            <person name="Strassmann J.E."/>
            <person name="Queller D.C."/>
            <person name="Kuspa A."/>
            <person name="Grigoriev I.V."/>
        </authorList>
    </citation>
    <scope>NUCLEOTIDE SEQUENCE [LARGE SCALE GENOMIC DNA]</scope>
    <source>
        <strain evidence="17">QSDP1</strain>
    </source>
</reference>
<dbReference type="Gene3D" id="1.20.1280.290">
    <property type="match status" value="2"/>
</dbReference>
<sequence length="285" mass="32789">MSALSIIASIIGWIYFACWSLSFYPQVYLNFKKKNVLGLSFDFLLFNITGYMCYSVFNSVLYWDKLVQNEYLEKYAPPLPVYASDVAFAIHGFILTLITIVQCFVYERGNQKNSKIGVGIGICIWISMIVVTILGFAKVVSWLWVIYFYSYVKLFITFIKYVPQAYINYKNKSTSGWSIGNVLLDFSGGVLSLLQMFLDVAESSNWKIFTGDPVKLGLSLFSIAFDILFMIQHYILYRHPSLRGYKNLNPDGENPEINSNNNNYTYNNNKDNNNDNNNNDTTYEN</sequence>
<dbReference type="OMA" id="WIDVIYT"/>
<feature type="transmembrane region" description="Helical" evidence="15">
    <location>
        <begin position="218"/>
        <end position="237"/>
    </location>
</feature>
<proteinExistence type="inferred from homology"/>
<feature type="transmembrane region" description="Helical" evidence="15">
    <location>
        <begin position="118"/>
        <end position="136"/>
    </location>
</feature>
<keyword evidence="3" id="KW-0813">Transport</keyword>
<feature type="transmembrane region" description="Helical" evidence="15">
    <location>
        <begin position="6"/>
        <end position="24"/>
    </location>
</feature>
<keyword evidence="7 15" id="KW-1133">Transmembrane helix</keyword>
<evidence type="ECO:0000256" key="10">
    <source>
        <dbReference type="ARBA" id="ARBA00023228"/>
    </source>
</evidence>
<evidence type="ECO:0000256" key="5">
    <source>
        <dbReference type="ARBA" id="ARBA00022737"/>
    </source>
</evidence>
<dbReference type="GO" id="GO:0015811">
    <property type="term" value="P:L-cystine transport"/>
    <property type="evidence" value="ECO:0000318"/>
    <property type="project" value="GO_Central"/>
</dbReference>
<dbReference type="GeneID" id="10499599"/>
<keyword evidence="8 15" id="KW-0472">Membrane</keyword>
<evidence type="ECO:0000256" key="6">
    <source>
        <dbReference type="ARBA" id="ARBA00022847"/>
    </source>
</evidence>
<keyword evidence="9" id="KW-0325">Glycoprotein</keyword>
<dbReference type="PANTHER" id="PTHR13131:SF5">
    <property type="entry name" value="CYSTINOSIN"/>
    <property type="match status" value="1"/>
</dbReference>
<dbReference type="NCBIfam" id="TIGR00951">
    <property type="entry name" value="2A43"/>
    <property type="match status" value="1"/>
</dbReference>
<accession>F0ZND0</accession>
<feature type="region of interest" description="Disordered" evidence="14">
    <location>
        <begin position="253"/>
        <end position="285"/>
    </location>
</feature>
<dbReference type="Proteomes" id="UP000001064">
    <property type="component" value="Unassembled WGS sequence"/>
</dbReference>
<evidence type="ECO:0000256" key="2">
    <source>
        <dbReference type="ARBA" id="ARBA00006855"/>
    </source>
</evidence>
<dbReference type="InParanoid" id="F0ZND0"/>
<evidence type="ECO:0000256" key="15">
    <source>
        <dbReference type="SAM" id="Phobius"/>
    </source>
</evidence>
<dbReference type="FunFam" id="1.20.1280.290:FF:000023">
    <property type="entry name" value="Cystinosin homolog"/>
    <property type="match status" value="1"/>
</dbReference>
<evidence type="ECO:0000256" key="11">
    <source>
        <dbReference type="ARBA" id="ARBA00048473"/>
    </source>
</evidence>
<keyword evidence="10" id="KW-0458">Lysosome</keyword>
<keyword evidence="6" id="KW-0769">Symport</keyword>
<dbReference type="FunFam" id="1.20.1280.290:FF:000016">
    <property type="entry name" value="Cystinosin homolog"/>
    <property type="match status" value="1"/>
</dbReference>
<feature type="transmembrane region" description="Helical" evidence="15">
    <location>
        <begin position="86"/>
        <end position="106"/>
    </location>
</feature>
<keyword evidence="17" id="KW-1185">Reference proteome</keyword>
<dbReference type="InterPro" id="IPR005282">
    <property type="entry name" value="LC_transporter"/>
</dbReference>
<evidence type="ECO:0000256" key="8">
    <source>
        <dbReference type="ARBA" id="ARBA00023136"/>
    </source>
</evidence>
<dbReference type="eggNOG" id="KOG3145">
    <property type="taxonomic scope" value="Eukaryota"/>
</dbReference>
<evidence type="ECO:0000256" key="3">
    <source>
        <dbReference type="ARBA" id="ARBA00022448"/>
    </source>
</evidence>
<feature type="transmembrane region" description="Helical" evidence="15">
    <location>
        <begin position="174"/>
        <end position="198"/>
    </location>
</feature>
<dbReference type="EMBL" id="GL871093">
    <property type="protein sequence ID" value="EGC34560.1"/>
    <property type="molecule type" value="Genomic_DNA"/>
</dbReference>
<comment type="catalytic activity">
    <reaction evidence="11">
        <text>L-cystine(out) + H(+)(out) = L-cystine(in) + H(+)(in)</text>
        <dbReference type="Rhea" id="RHEA:66172"/>
        <dbReference type="ChEBI" id="CHEBI:15378"/>
        <dbReference type="ChEBI" id="CHEBI:35491"/>
    </reaction>
    <physiologicalReaction direction="left-to-right" evidence="11">
        <dbReference type="Rhea" id="RHEA:66173"/>
    </physiologicalReaction>
</comment>
<dbReference type="GO" id="GO:0005774">
    <property type="term" value="C:vacuolar membrane"/>
    <property type="evidence" value="ECO:0000318"/>
    <property type="project" value="GO_Central"/>
</dbReference>
<feature type="compositionally biased region" description="Low complexity" evidence="14">
    <location>
        <begin position="255"/>
        <end position="285"/>
    </location>
</feature>
<evidence type="ECO:0000256" key="9">
    <source>
        <dbReference type="ARBA" id="ARBA00023180"/>
    </source>
</evidence>
<evidence type="ECO:0000256" key="1">
    <source>
        <dbReference type="ARBA" id="ARBA00004155"/>
    </source>
</evidence>
<comment type="similarity">
    <text evidence="2">Belongs to the cystinosin family.</text>
</comment>
<evidence type="ECO:0000313" key="16">
    <source>
        <dbReference type="EMBL" id="EGC34560.1"/>
    </source>
</evidence>
<organism evidence="16 17">
    <name type="scientific">Dictyostelium purpureum</name>
    <name type="common">Slime mold</name>
    <dbReference type="NCBI Taxonomy" id="5786"/>
    <lineage>
        <taxon>Eukaryota</taxon>
        <taxon>Amoebozoa</taxon>
        <taxon>Evosea</taxon>
        <taxon>Eumycetozoa</taxon>
        <taxon>Dictyostelia</taxon>
        <taxon>Dictyosteliales</taxon>
        <taxon>Dictyosteliaceae</taxon>
        <taxon>Dictyostelium</taxon>
    </lineage>
</organism>
<evidence type="ECO:0000256" key="7">
    <source>
        <dbReference type="ARBA" id="ARBA00022989"/>
    </source>
</evidence>
<keyword evidence="5" id="KW-0677">Repeat</keyword>
<name>F0ZND0_DICPU</name>
<dbReference type="SMART" id="SM00679">
    <property type="entry name" value="CTNS"/>
    <property type="match status" value="2"/>
</dbReference>
<dbReference type="Pfam" id="PF04193">
    <property type="entry name" value="PQ-loop"/>
    <property type="match status" value="2"/>
</dbReference>
<protein>
    <recommendedName>
        <fullName evidence="13">Cystinosin homolog</fullName>
    </recommendedName>
</protein>
<dbReference type="InterPro" id="IPR006603">
    <property type="entry name" value="PQ-loop_rpt"/>
</dbReference>
<gene>
    <name evidence="16" type="ORF">DICPUDRAFT_34820</name>
</gene>
<dbReference type="GO" id="GO:0015293">
    <property type="term" value="F:symporter activity"/>
    <property type="evidence" value="ECO:0007669"/>
    <property type="project" value="UniProtKB-KW"/>
</dbReference>
<evidence type="ECO:0000313" key="17">
    <source>
        <dbReference type="Proteomes" id="UP000001064"/>
    </source>
</evidence>
<dbReference type="VEuPathDB" id="AmoebaDB:DICPUDRAFT_34820"/>
<evidence type="ECO:0000256" key="13">
    <source>
        <dbReference type="ARBA" id="ARBA00074957"/>
    </source>
</evidence>
<evidence type="ECO:0000256" key="14">
    <source>
        <dbReference type="SAM" id="MobiDB-lite"/>
    </source>
</evidence>
<comment type="subcellular location">
    <subcellularLocation>
        <location evidence="1">Lysosome membrane</location>
        <topology evidence="1">Multi-pass membrane protein</topology>
    </subcellularLocation>
</comment>
<keyword evidence="4 15" id="KW-0812">Transmembrane</keyword>
<dbReference type="OrthoDB" id="75720at2759"/>
<dbReference type="FunCoup" id="F0ZND0">
    <property type="interactions" value="256"/>
</dbReference>
<feature type="transmembrane region" description="Helical" evidence="15">
    <location>
        <begin position="142"/>
        <end position="162"/>
    </location>
</feature>
<dbReference type="AlphaFoldDB" id="F0ZND0"/>
<dbReference type="GO" id="GO:0005765">
    <property type="term" value="C:lysosomal membrane"/>
    <property type="evidence" value="ECO:0007669"/>
    <property type="project" value="UniProtKB-SubCell"/>
</dbReference>
<dbReference type="KEGG" id="dpp:DICPUDRAFT_34820"/>
<dbReference type="GO" id="GO:0015184">
    <property type="term" value="F:L-cystine transmembrane transporter activity"/>
    <property type="evidence" value="ECO:0000318"/>
    <property type="project" value="GO_Central"/>
</dbReference>
<feature type="transmembrane region" description="Helical" evidence="15">
    <location>
        <begin position="36"/>
        <end position="57"/>
    </location>
</feature>
<evidence type="ECO:0000256" key="12">
    <source>
        <dbReference type="ARBA" id="ARBA00055495"/>
    </source>
</evidence>
<comment type="function">
    <text evidence="12">Cystine/H(+) symporter that mediates export of cystine, the oxidized dimer of cysteine, from lysosomes. May play a role in the degradation of engulfed apoptotic cells.</text>
</comment>
<evidence type="ECO:0000256" key="4">
    <source>
        <dbReference type="ARBA" id="ARBA00022692"/>
    </source>
</evidence>
<dbReference type="RefSeq" id="XP_003288936.1">
    <property type="nucleotide sequence ID" value="XM_003288888.1"/>
</dbReference>
<dbReference type="PANTHER" id="PTHR13131">
    <property type="entry name" value="CYSTINOSIN"/>
    <property type="match status" value="1"/>
</dbReference>